<reference evidence="1 2" key="1">
    <citation type="submission" date="2022-01" db="EMBL/GenBank/DDBJ databases">
        <title>Whole genome-based taxonomy of the Shewanellaceae.</title>
        <authorList>
            <person name="Martin-Rodriguez A.J."/>
        </authorList>
    </citation>
    <scope>NUCLEOTIDE SEQUENCE [LARGE SCALE GENOMIC DNA]</scope>
    <source>
        <strain evidence="1 2">JCM 17801</strain>
    </source>
</reference>
<keyword evidence="2" id="KW-1185">Reference proteome</keyword>
<proteinExistence type="predicted"/>
<comment type="caution">
    <text evidence="1">The sequence shown here is derived from an EMBL/GenBank/DDBJ whole genome shotgun (WGS) entry which is preliminary data.</text>
</comment>
<dbReference type="Gene3D" id="1.10.472.60">
    <property type="entry name" value="putative protein disulfide isomerase domain"/>
    <property type="match status" value="1"/>
</dbReference>
<evidence type="ECO:0000313" key="2">
    <source>
        <dbReference type="Proteomes" id="UP001203212"/>
    </source>
</evidence>
<dbReference type="Gene3D" id="3.40.30.10">
    <property type="entry name" value="Glutaredoxin"/>
    <property type="match status" value="1"/>
</dbReference>
<name>A0ABT0L106_9GAMM</name>
<dbReference type="PANTHER" id="PTHR13887">
    <property type="entry name" value="GLUTATHIONE S-TRANSFERASE KAPPA"/>
    <property type="match status" value="1"/>
</dbReference>
<dbReference type="Pfam" id="PF13743">
    <property type="entry name" value="Thioredoxin_5"/>
    <property type="match status" value="1"/>
</dbReference>
<dbReference type="EMBL" id="JAKILK010000004">
    <property type="protein sequence ID" value="MCL1117393.1"/>
    <property type="molecule type" value="Genomic_DNA"/>
</dbReference>
<gene>
    <name evidence="1" type="ORF">L2689_09080</name>
</gene>
<evidence type="ECO:0000313" key="1">
    <source>
        <dbReference type="EMBL" id="MCL1117393.1"/>
    </source>
</evidence>
<organism evidence="1 2">
    <name type="scientific">Shewanella aestuarii</name>
    <dbReference type="NCBI Taxonomy" id="1028752"/>
    <lineage>
        <taxon>Bacteria</taxon>
        <taxon>Pseudomonadati</taxon>
        <taxon>Pseudomonadota</taxon>
        <taxon>Gammaproteobacteria</taxon>
        <taxon>Alteromonadales</taxon>
        <taxon>Shewanellaceae</taxon>
        <taxon>Shewanella</taxon>
    </lineage>
</organism>
<dbReference type="CDD" id="cd03025">
    <property type="entry name" value="DsbA_FrnE_like"/>
    <property type="match status" value="1"/>
</dbReference>
<accession>A0ABT0L106</accession>
<dbReference type="InterPro" id="IPR036249">
    <property type="entry name" value="Thioredoxin-like_sf"/>
</dbReference>
<dbReference type="RefSeq" id="WP_188840963.1">
    <property type="nucleotide sequence ID" value="NZ_BMOT01000004.1"/>
</dbReference>
<protein>
    <submittedName>
        <fullName evidence="1">DsbA family protein</fullName>
    </submittedName>
</protein>
<dbReference type="SUPFAM" id="SSF52833">
    <property type="entry name" value="Thioredoxin-like"/>
    <property type="match status" value="1"/>
</dbReference>
<dbReference type="Proteomes" id="UP001203212">
    <property type="component" value="Unassembled WGS sequence"/>
</dbReference>
<dbReference type="PANTHER" id="PTHR13887:SF54">
    <property type="entry name" value="DSBA FAMILY PROTEIN"/>
    <property type="match status" value="1"/>
</dbReference>
<sequence length="217" mass="25229">MKKATLYYVYDPMCSWCWGYHITWITLQQKLAVIMPDVTVQYVLGGLAADSDVPMPKDMQQFLQQTWHKIHQQLGTVFNHDFWTRCQPRRSTYPSCRAAIIARQSEQEAQMIHAIQQAYYLQAKNPSNIEVLTDIAVNLGIEKQHFMQQMRSDELNQQLMTELAFARQLPIQGFPSLVLQYQHQLFPILLDYQDADPSLNHIKQLIKDSAQSSITLK</sequence>